<evidence type="ECO:0000256" key="6">
    <source>
        <dbReference type="ARBA" id="ARBA00022792"/>
    </source>
</evidence>
<keyword evidence="6 15" id="KW-0999">Mitochondrion inner membrane</keyword>
<evidence type="ECO:0000256" key="8">
    <source>
        <dbReference type="ARBA" id="ARBA00023065"/>
    </source>
</evidence>
<evidence type="ECO:0000256" key="1">
    <source>
        <dbReference type="ARBA" id="ARBA00004273"/>
    </source>
</evidence>
<keyword evidence="5 15" id="KW-0375">Hydrogen ion transport</keyword>
<protein>
    <recommendedName>
        <fullName evidence="14 15">ATP synthase F(0) complex subunit e, mitochondrial</fullName>
    </recommendedName>
</protein>
<dbReference type="PANTHER" id="PTHR12427:SF1">
    <property type="entry name" value="ATP SYNTHASE SUBUNIT E, MITOCHONDRIAL"/>
    <property type="match status" value="1"/>
</dbReference>
<evidence type="ECO:0000256" key="3">
    <source>
        <dbReference type="ARBA" id="ARBA00022448"/>
    </source>
</evidence>
<evidence type="ECO:0000256" key="2">
    <source>
        <dbReference type="ARBA" id="ARBA00007333"/>
    </source>
</evidence>
<dbReference type="GO" id="GO:0045259">
    <property type="term" value="C:proton-transporting ATP synthase complex"/>
    <property type="evidence" value="ECO:0007669"/>
    <property type="project" value="UniProtKB-UniRule"/>
</dbReference>
<evidence type="ECO:0000256" key="12">
    <source>
        <dbReference type="ARBA" id="ARBA00057306"/>
    </source>
</evidence>
<keyword evidence="10" id="KW-0472">Membrane</keyword>
<keyword evidence="17" id="KW-1185">Reference proteome</keyword>
<accession>A0A7R9LV49</accession>
<dbReference type="GO" id="GO:0015986">
    <property type="term" value="P:proton motive force-driven ATP synthesis"/>
    <property type="evidence" value="ECO:0007669"/>
    <property type="project" value="InterPro"/>
</dbReference>
<keyword evidence="8 15" id="KW-0406">Ion transport</keyword>
<keyword evidence="4 15" id="KW-0138">CF(0)</keyword>
<keyword evidence="9 15" id="KW-0496">Mitochondrion</keyword>
<evidence type="ECO:0000313" key="17">
    <source>
        <dbReference type="Proteomes" id="UP000728032"/>
    </source>
</evidence>
<comment type="subunit">
    <text evidence="13">Component of the ATP synthase complex composed at least of ATP5F1A/subunit alpha, ATP5F1B/subunit beta, ATP5MC1/subunit c (homooctomer), MT-ATP6/subunit a, MT-ATP8/subunit 8, ATP5ME/subunit e, ATP5MF/subunit f, ATP5MG/subunit g, ATP5MK/subunit k, ATP5MJ/subunit j, ATP5F1C/subunit gamma, ATP5F1D/subunit delta, ATP5F1E/subunit epsilon, ATP5PF/subunit F6, ATP5PB/subunit b, ATP5PD/subunit d, ATP5PO/subunit OSCP. ATP synthase complex consists of a soluble F(1) head domain (subunits alpha(3) and beta(3)) - the catalytic core - and a membrane F(0) domain - the membrane proton channel (subunits c, a, 8, e, f, g, k and j). These two domains are linked by a central stalk (subunits gamma, delta, and epsilon) rotating inside the F1 region and a stationary peripheral stalk (subunits F6, b, d, and OSCP).</text>
</comment>
<name>A0A7R9LV49_9ACAR</name>
<dbReference type="InterPro" id="IPR008386">
    <property type="entry name" value="ATP_synth_F0_esu_mt"/>
</dbReference>
<dbReference type="GO" id="GO:0015078">
    <property type="term" value="F:proton transmembrane transporter activity"/>
    <property type="evidence" value="ECO:0007669"/>
    <property type="project" value="InterPro"/>
</dbReference>
<evidence type="ECO:0000256" key="4">
    <source>
        <dbReference type="ARBA" id="ARBA00022547"/>
    </source>
</evidence>
<dbReference type="EMBL" id="OC917735">
    <property type="protein sequence ID" value="CAD7647861.1"/>
    <property type="molecule type" value="Genomic_DNA"/>
</dbReference>
<comment type="subunit">
    <text evidence="15">F-type ATPases have 2 components, CF(1) - the catalytic core - and CF(0) - the membrane proton channel. CF(1) and CF(0) have multiple subunits.</text>
</comment>
<evidence type="ECO:0000313" key="16">
    <source>
        <dbReference type="EMBL" id="CAD7647861.1"/>
    </source>
</evidence>
<dbReference type="GO" id="GO:0005743">
    <property type="term" value="C:mitochondrial inner membrane"/>
    <property type="evidence" value="ECO:0007669"/>
    <property type="project" value="UniProtKB-SubCell"/>
</dbReference>
<dbReference type="Pfam" id="PF05680">
    <property type="entry name" value="ATP-synt_E"/>
    <property type="match status" value="1"/>
</dbReference>
<comment type="subcellular location">
    <subcellularLocation>
        <location evidence="1 15">Mitochondrion inner membrane</location>
    </subcellularLocation>
</comment>
<dbReference type="EMBL" id="CAJPVJ010002910">
    <property type="protein sequence ID" value="CAG2166956.1"/>
    <property type="molecule type" value="Genomic_DNA"/>
</dbReference>
<keyword evidence="11 15" id="KW-0066">ATP synthesis</keyword>
<sequence length="99" mass="11916">MATKWDLPAVELKPPLRVSPFIRFCRWSLLLTGVAYGLRRHHTLQQKETEHRIQLRQKKIIWDEEQRVAKLKSNREEMLYLAKETNSKIPDNFDQIYPK</sequence>
<evidence type="ECO:0000256" key="15">
    <source>
        <dbReference type="RuleBase" id="RU367005"/>
    </source>
</evidence>
<evidence type="ECO:0000256" key="5">
    <source>
        <dbReference type="ARBA" id="ARBA00022781"/>
    </source>
</evidence>
<evidence type="ECO:0000256" key="14">
    <source>
        <dbReference type="ARBA" id="ARBA00074682"/>
    </source>
</evidence>
<evidence type="ECO:0000256" key="13">
    <source>
        <dbReference type="ARBA" id="ARBA00064647"/>
    </source>
</evidence>
<dbReference type="PANTHER" id="PTHR12427">
    <property type="entry name" value="ATP SYNTHASE E CHAIN, MITOCHONDRIAL"/>
    <property type="match status" value="1"/>
</dbReference>
<dbReference type="OrthoDB" id="9982108at2759"/>
<comment type="similarity">
    <text evidence="2 15">Belongs to the ATPase e subunit family.</text>
</comment>
<evidence type="ECO:0000256" key="10">
    <source>
        <dbReference type="ARBA" id="ARBA00023136"/>
    </source>
</evidence>
<organism evidence="16">
    <name type="scientific">Oppiella nova</name>
    <dbReference type="NCBI Taxonomy" id="334625"/>
    <lineage>
        <taxon>Eukaryota</taxon>
        <taxon>Metazoa</taxon>
        <taxon>Ecdysozoa</taxon>
        <taxon>Arthropoda</taxon>
        <taxon>Chelicerata</taxon>
        <taxon>Arachnida</taxon>
        <taxon>Acari</taxon>
        <taxon>Acariformes</taxon>
        <taxon>Sarcoptiformes</taxon>
        <taxon>Oribatida</taxon>
        <taxon>Brachypylina</taxon>
        <taxon>Oppioidea</taxon>
        <taxon>Oppiidae</taxon>
        <taxon>Oppiella</taxon>
    </lineage>
</organism>
<evidence type="ECO:0000256" key="7">
    <source>
        <dbReference type="ARBA" id="ARBA00022990"/>
    </source>
</evidence>
<dbReference type="AlphaFoldDB" id="A0A7R9LV49"/>
<evidence type="ECO:0000256" key="11">
    <source>
        <dbReference type="ARBA" id="ARBA00023310"/>
    </source>
</evidence>
<dbReference type="Proteomes" id="UP000728032">
    <property type="component" value="Unassembled WGS sequence"/>
</dbReference>
<proteinExistence type="inferred from homology"/>
<reference evidence="16" key="1">
    <citation type="submission" date="2020-11" db="EMBL/GenBank/DDBJ databases">
        <authorList>
            <person name="Tran Van P."/>
        </authorList>
    </citation>
    <scope>NUCLEOTIDE SEQUENCE</scope>
</reference>
<comment type="function">
    <text evidence="12 15">Subunit e, of the mitochondrial membrane ATP synthase complex (F(1)F(0) ATP synthase or Complex V) that produces ATP from ADP in the presence of a proton gradient across the membrane which is generated by electron transport complexes of the respiratory chain. ATP synthase complex consist of a soluble F(1) head domain - the catalytic core - and a membrane F(1) domain - the membrane proton channel. These two domains are linked by a central stalk rotating inside the F(1) region and a stationary peripheral stalk. During catalysis, ATP synthesis in the catalytic domain of F(1) is coupled via a rotary mechanism of the central stalk subunits to proton translocation. In vivo, can only synthesize ATP although its ATP hydrolase activity can be activated artificially in vitro. Part of the complex F(0) domain.</text>
</comment>
<keyword evidence="3 15" id="KW-0813">Transport</keyword>
<keyword evidence="7" id="KW-0007">Acetylation</keyword>
<gene>
    <name evidence="16" type="ORF">ONB1V03_LOCUS6471</name>
</gene>
<evidence type="ECO:0000256" key="9">
    <source>
        <dbReference type="ARBA" id="ARBA00023128"/>
    </source>
</evidence>